<evidence type="ECO:0000313" key="6">
    <source>
        <dbReference type="Proteomes" id="UP001310890"/>
    </source>
</evidence>
<organism evidence="5 6">
    <name type="scientific">Meristemomyces frigidus</name>
    <dbReference type="NCBI Taxonomy" id="1508187"/>
    <lineage>
        <taxon>Eukaryota</taxon>
        <taxon>Fungi</taxon>
        <taxon>Dikarya</taxon>
        <taxon>Ascomycota</taxon>
        <taxon>Pezizomycotina</taxon>
        <taxon>Dothideomycetes</taxon>
        <taxon>Dothideomycetidae</taxon>
        <taxon>Mycosphaerellales</taxon>
        <taxon>Teratosphaeriaceae</taxon>
        <taxon>Meristemomyces</taxon>
    </lineage>
</organism>
<dbReference type="PANTHER" id="PTHR43150">
    <property type="entry name" value="HYPERKINETIC, ISOFORM M"/>
    <property type="match status" value="1"/>
</dbReference>
<dbReference type="InterPro" id="IPR036812">
    <property type="entry name" value="NAD(P)_OxRdtase_dom_sf"/>
</dbReference>
<comment type="similarity">
    <text evidence="1">Belongs to the shaker potassium channel beta subunit family.</text>
</comment>
<dbReference type="Proteomes" id="UP001310890">
    <property type="component" value="Unassembled WGS sequence"/>
</dbReference>
<evidence type="ECO:0000256" key="3">
    <source>
        <dbReference type="ARBA" id="ARBA00023002"/>
    </source>
</evidence>
<dbReference type="PRINTS" id="PR01577">
    <property type="entry name" value="KCNABCHANNEL"/>
</dbReference>
<gene>
    <name evidence="5" type="ORF">LTR62_006776</name>
</gene>
<dbReference type="InterPro" id="IPR005399">
    <property type="entry name" value="K_chnl_volt-dep_bsu_KCNAB-rel"/>
</dbReference>
<reference evidence="5" key="1">
    <citation type="submission" date="2023-08" db="EMBL/GenBank/DDBJ databases">
        <title>Black Yeasts Isolated from many extreme environments.</title>
        <authorList>
            <person name="Coleine C."/>
            <person name="Stajich J.E."/>
            <person name="Selbmann L."/>
        </authorList>
    </citation>
    <scope>NUCLEOTIDE SEQUENCE</scope>
    <source>
        <strain evidence="5">CCFEE 5401</strain>
    </source>
</reference>
<keyword evidence="3" id="KW-0560">Oxidoreductase</keyword>
<dbReference type="Gene3D" id="3.20.20.100">
    <property type="entry name" value="NADP-dependent oxidoreductase domain"/>
    <property type="match status" value="1"/>
</dbReference>
<proteinExistence type="inferred from homology"/>
<keyword evidence="2" id="KW-0521">NADP</keyword>
<sequence>MASTEAPKDLPKMQYRFLGRSGLQVSAISLGGWLTYGGHVENENTFACMKAAYDSGVNFFVSGPEYKLLITYQRRVPAAKPNLNDCAEGYAGGESEKVMGECIKKYKWKRNDYVISTKINWGAANGDNPVNNGGLSRKHLVEGTNASLERLGLEYVDLLYAHRPDRYTPMEEIVRGFNFLIDQGKTFYWGTSEWNADEIERAWAVADRLHLVGPLMEQPQYNMLVRDRVEREYSLLYPERGLGLTPFSPLKAGILTGKYNDGVPDDSRFATSDDHFAKSMKARFETDDWAQEAKKVKALKPIADKLGVSQAALALAWVLRNPNVSSAITGASRPQQIHDAVRSLEVVAKLTDEVMEQIDGVLGNKPEALVKRFT</sequence>
<dbReference type="EMBL" id="JAVRRL010000006">
    <property type="protein sequence ID" value="KAK5117055.1"/>
    <property type="molecule type" value="Genomic_DNA"/>
</dbReference>
<evidence type="ECO:0000256" key="1">
    <source>
        <dbReference type="ARBA" id="ARBA00006515"/>
    </source>
</evidence>
<protein>
    <recommendedName>
        <fullName evidence="4">NADP-dependent oxidoreductase domain-containing protein</fullName>
    </recommendedName>
</protein>
<dbReference type="SUPFAM" id="SSF51430">
    <property type="entry name" value="NAD(P)-linked oxidoreductase"/>
    <property type="match status" value="1"/>
</dbReference>
<dbReference type="GO" id="GO:0016491">
    <property type="term" value="F:oxidoreductase activity"/>
    <property type="evidence" value="ECO:0007669"/>
    <property type="project" value="UniProtKB-KW"/>
</dbReference>
<name>A0AAN7TNZ3_9PEZI</name>
<evidence type="ECO:0000313" key="5">
    <source>
        <dbReference type="EMBL" id="KAK5117055.1"/>
    </source>
</evidence>
<dbReference type="Pfam" id="PF00248">
    <property type="entry name" value="Aldo_ket_red"/>
    <property type="match status" value="1"/>
</dbReference>
<feature type="domain" description="NADP-dependent oxidoreductase" evidence="4">
    <location>
        <begin position="28"/>
        <end position="361"/>
    </location>
</feature>
<dbReference type="PANTHER" id="PTHR43150:SF6">
    <property type="entry name" value="VIC POTASSIUM ION CHANNEL, BETA SUBUNIT (EUROFUNG)"/>
    <property type="match status" value="1"/>
</dbReference>
<comment type="caution">
    <text evidence="5">The sequence shown here is derived from an EMBL/GenBank/DDBJ whole genome shotgun (WGS) entry which is preliminary data.</text>
</comment>
<evidence type="ECO:0000256" key="2">
    <source>
        <dbReference type="ARBA" id="ARBA00022857"/>
    </source>
</evidence>
<dbReference type="AlphaFoldDB" id="A0AAN7TNZ3"/>
<accession>A0AAN7TNZ3</accession>
<dbReference type="InterPro" id="IPR023210">
    <property type="entry name" value="NADP_OxRdtase_dom"/>
</dbReference>
<evidence type="ECO:0000259" key="4">
    <source>
        <dbReference type="Pfam" id="PF00248"/>
    </source>
</evidence>